<feature type="compositionally biased region" description="Polar residues" evidence="1">
    <location>
        <begin position="158"/>
        <end position="173"/>
    </location>
</feature>
<sequence length="809" mass="82892">MDPNAFTNNNNNSNNQAPSSGPPAGSRADDFALSFSQAASMFMGSAGTGGSGADSGLDDLWGMGDATNLFFNMDAFSSAPASAVGNGPAQSSFNAANNTSNANAASSGGAGGIDLAALGFDMAGASMDPDAWRMLLQGDPSMDDLLGGFGASAGGQPLATSNPSAPGTVNANDTQLGASSAAAAAAAAAAMMSSATALPTSMLSHAAPAATLVPADLDALSKNPAQQQASLKSPTPTAKKPRQTKPKKPAAPKGEKAAKSKASRKGATPKLKSPTPQPNAATDSLPTSQASGSSDAKATLSPSAEAVRRIKPKAEGGVAASPTPSAKSASGQGQQQPAAYQLSHGASATPTGMLNGQMPQQNAFVSSMPGQNVTNVSTMQAAQQQQQPQSLQQQAQHNAFLMQQHQQQQQQQQAFLLQQQQLLQSQAIQGLAHLSPAQRAQFIQQLQAAGGPANQALLVALQQQAHQAQQQVLQQKQVLQQQHVLQQQASSAGNALAGLQASAFASGAGTQPNILLSQQQQQQQMLLSGLSAGSSGRLSSAPSASAAASMSLQSSALTPQAVATSAQNIGPTATPLQQPQPLSSGSQQTPHLATTAGAQSGLQQQQHQQLSHDGQQLGQQQQQRTFMGTAVPMPPESAAEIDRQMALYRAQAASGTDVSGIQAMLEQQMLAKYMAMHQGKLGQLPTSQQQQASGSTDGMLAGGVNVAALGSQSQQQPHMVVRPGVPMAANAAQIQAVASAVATGMPANMGQHLTLVSMLSKQHIQILYNQLRMQLPQVFGQVGFEQFSQFLYNGQLANNPAVNQLLVMF</sequence>
<feature type="compositionally biased region" description="Basic residues" evidence="1">
    <location>
        <begin position="239"/>
        <end position="250"/>
    </location>
</feature>
<feature type="region of interest" description="Disordered" evidence="1">
    <location>
        <begin position="223"/>
        <end position="371"/>
    </location>
</feature>
<reference evidence="2" key="1">
    <citation type="submission" date="2022-07" db="EMBL/GenBank/DDBJ databases">
        <title>Phylogenomic reconstructions and comparative analyses of Kickxellomycotina fungi.</title>
        <authorList>
            <person name="Reynolds N.K."/>
            <person name="Stajich J.E."/>
            <person name="Barry K."/>
            <person name="Grigoriev I.V."/>
            <person name="Crous P."/>
            <person name="Smith M.E."/>
        </authorList>
    </citation>
    <scope>NUCLEOTIDE SEQUENCE</scope>
    <source>
        <strain evidence="2">NRRL 3115</strain>
    </source>
</reference>
<dbReference type="OrthoDB" id="5600409at2759"/>
<dbReference type="EMBL" id="JANBTW010000034">
    <property type="protein sequence ID" value="KAJ2677190.1"/>
    <property type="molecule type" value="Genomic_DNA"/>
</dbReference>
<feature type="region of interest" description="Disordered" evidence="1">
    <location>
        <begin position="377"/>
        <end position="396"/>
    </location>
</feature>
<accession>A0A9W8G2D9</accession>
<feature type="compositionally biased region" description="Low complexity" evidence="1">
    <location>
        <begin position="380"/>
        <end position="396"/>
    </location>
</feature>
<feature type="compositionally biased region" description="Low complexity" evidence="1">
    <location>
        <begin position="1"/>
        <end position="24"/>
    </location>
</feature>
<evidence type="ECO:0000313" key="2">
    <source>
        <dbReference type="EMBL" id="KAJ2677190.1"/>
    </source>
</evidence>
<feature type="compositionally biased region" description="Low complexity" evidence="1">
    <location>
        <begin position="570"/>
        <end position="590"/>
    </location>
</feature>
<feature type="region of interest" description="Disordered" evidence="1">
    <location>
        <begin position="1"/>
        <end position="30"/>
    </location>
</feature>
<protein>
    <submittedName>
        <fullName evidence="2">Uncharacterized protein</fullName>
    </submittedName>
</protein>
<gene>
    <name evidence="2" type="ORF">GGI25_003287</name>
</gene>
<proteinExistence type="predicted"/>
<feature type="compositionally biased region" description="Low complexity" evidence="1">
    <location>
        <begin position="599"/>
        <end position="623"/>
    </location>
</feature>
<feature type="compositionally biased region" description="Polar residues" evidence="1">
    <location>
        <begin position="278"/>
        <end position="302"/>
    </location>
</feature>
<evidence type="ECO:0000313" key="3">
    <source>
        <dbReference type="Proteomes" id="UP001151518"/>
    </source>
</evidence>
<feature type="compositionally biased region" description="Polar residues" evidence="1">
    <location>
        <begin position="344"/>
        <end position="371"/>
    </location>
</feature>
<name>A0A9W8G2D9_9FUNG</name>
<dbReference type="Proteomes" id="UP001151518">
    <property type="component" value="Unassembled WGS sequence"/>
</dbReference>
<feature type="region of interest" description="Disordered" evidence="1">
    <location>
        <begin position="147"/>
        <end position="173"/>
    </location>
</feature>
<feature type="compositionally biased region" description="Low complexity" evidence="1">
    <location>
        <begin position="319"/>
        <end position="339"/>
    </location>
</feature>
<feature type="compositionally biased region" description="Polar residues" evidence="1">
    <location>
        <begin position="223"/>
        <end position="233"/>
    </location>
</feature>
<organism evidence="2 3">
    <name type="scientific">Coemansia spiralis</name>
    <dbReference type="NCBI Taxonomy" id="417178"/>
    <lineage>
        <taxon>Eukaryota</taxon>
        <taxon>Fungi</taxon>
        <taxon>Fungi incertae sedis</taxon>
        <taxon>Zoopagomycota</taxon>
        <taxon>Kickxellomycotina</taxon>
        <taxon>Kickxellomycetes</taxon>
        <taxon>Kickxellales</taxon>
        <taxon>Kickxellaceae</taxon>
        <taxon>Coemansia</taxon>
    </lineage>
</organism>
<dbReference type="AlphaFoldDB" id="A0A9W8G2D9"/>
<evidence type="ECO:0000256" key="1">
    <source>
        <dbReference type="SAM" id="MobiDB-lite"/>
    </source>
</evidence>
<feature type="non-terminal residue" evidence="2">
    <location>
        <position position="809"/>
    </location>
</feature>
<feature type="region of interest" description="Disordered" evidence="1">
    <location>
        <begin position="570"/>
        <end position="624"/>
    </location>
</feature>
<comment type="caution">
    <text evidence="2">The sequence shown here is derived from an EMBL/GenBank/DDBJ whole genome shotgun (WGS) entry which is preliminary data.</text>
</comment>